<evidence type="ECO:0000313" key="1">
    <source>
        <dbReference type="EMBL" id="PSR83132.1"/>
    </source>
</evidence>
<protein>
    <submittedName>
        <fullName evidence="1">Uncharacterized protein</fullName>
    </submittedName>
</protein>
<sequence length="199" mass="21982">MSSCKQETCFSFLYCDPSSPAASKPTTIYHNADHVPFRSPIFLQAQLTRVKAPAIVRRPQSDPVPALRSNCRPTAGSAHPILSKICATYIQVTAPDLESESNLVPRSGYLDLAFPTTLLFAFPDNRALPSMSAVLHHVLGHGQAWKKHGRVKTAQSSLLPQKNTRNVEKKKTQEKKRTALLRKIRGFPNALHLSETLGC</sequence>
<dbReference type="Proteomes" id="UP000241462">
    <property type="component" value="Unassembled WGS sequence"/>
</dbReference>
<gene>
    <name evidence="1" type="ORF">BD289DRAFT_291527</name>
</gene>
<accession>A0A2T3A5E3</accession>
<organism evidence="1 2">
    <name type="scientific">Coniella lustricola</name>
    <dbReference type="NCBI Taxonomy" id="2025994"/>
    <lineage>
        <taxon>Eukaryota</taxon>
        <taxon>Fungi</taxon>
        <taxon>Dikarya</taxon>
        <taxon>Ascomycota</taxon>
        <taxon>Pezizomycotina</taxon>
        <taxon>Sordariomycetes</taxon>
        <taxon>Sordariomycetidae</taxon>
        <taxon>Diaporthales</taxon>
        <taxon>Schizoparmaceae</taxon>
        <taxon>Coniella</taxon>
    </lineage>
</organism>
<evidence type="ECO:0000313" key="2">
    <source>
        <dbReference type="Proteomes" id="UP000241462"/>
    </source>
</evidence>
<reference evidence="1 2" key="1">
    <citation type="journal article" date="2018" name="Mycol. Prog.">
        <title>Coniella lustricola, a new species from submerged detritus.</title>
        <authorList>
            <person name="Raudabaugh D.B."/>
            <person name="Iturriaga T."/>
            <person name="Carver A."/>
            <person name="Mondo S."/>
            <person name="Pangilinan J."/>
            <person name="Lipzen A."/>
            <person name="He G."/>
            <person name="Amirebrahimi M."/>
            <person name="Grigoriev I.V."/>
            <person name="Miller A.N."/>
        </authorList>
    </citation>
    <scope>NUCLEOTIDE SEQUENCE [LARGE SCALE GENOMIC DNA]</scope>
    <source>
        <strain evidence="1 2">B22-T-1</strain>
    </source>
</reference>
<name>A0A2T3A5E3_9PEZI</name>
<dbReference type="InParanoid" id="A0A2T3A5E3"/>
<keyword evidence="2" id="KW-1185">Reference proteome</keyword>
<dbReference type="AlphaFoldDB" id="A0A2T3A5E3"/>
<dbReference type="EMBL" id="KZ678465">
    <property type="protein sequence ID" value="PSR83132.1"/>
    <property type="molecule type" value="Genomic_DNA"/>
</dbReference>
<proteinExistence type="predicted"/>